<gene>
    <name evidence="1" type="ORF">HMPREF9469_02357</name>
</gene>
<evidence type="ECO:0000313" key="2">
    <source>
        <dbReference type="Proteomes" id="UP000003763"/>
    </source>
</evidence>
<sequence>MIKANKVEDGYSREVCSSREDTGSALLEELRELLGCTYLSDLRTWYWQSVLRLVLDRIPREKYGLKSWNQAAGYIMGKGISCTSCQEAREALTEYSLQRLEDRMDWREDVRGGRHK</sequence>
<organism evidence="1 2">
    <name type="scientific">[Clostridium] citroniae WAL-17108</name>
    <dbReference type="NCBI Taxonomy" id="742733"/>
    <lineage>
        <taxon>Bacteria</taxon>
        <taxon>Bacillati</taxon>
        <taxon>Bacillota</taxon>
        <taxon>Clostridia</taxon>
        <taxon>Lachnospirales</taxon>
        <taxon>Lachnospiraceae</taxon>
        <taxon>Enterocloster</taxon>
    </lineage>
</organism>
<dbReference type="PATRIC" id="fig|742733.3.peg.2449"/>
<proteinExistence type="predicted"/>
<dbReference type="HOGENOM" id="CLU_2092532_0_0_9"/>
<protein>
    <submittedName>
        <fullName evidence="1">Uncharacterized protein</fullName>
    </submittedName>
</protein>
<name>G5HHG2_9FIRM</name>
<comment type="caution">
    <text evidence="1">The sequence shown here is derived from an EMBL/GenBank/DDBJ whole genome shotgun (WGS) entry which is preliminary data.</text>
</comment>
<evidence type="ECO:0000313" key="1">
    <source>
        <dbReference type="EMBL" id="EHE99158.1"/>
    </source>
</evidence>
<dbReference type="RefSeq" id="WP_007862207.1">
    <property type="nucleotide sequence ID" value="NZ_JH376421.1"/>
</dbReference>
<reference evidence="1 2" key="1">
    <citation type="submission" date="2011-08" db="EMBL/GenBank/DDBJ databases">
        <title>The Genome Sequence of Clostridium citroniae WAL-17108.</title>
        <authorList>
            <consortium name="The Broad Institute Genome Sequencing Platform"/>
            <person name="Earl A."/>
            <person name="Ward D."/>
            <person name="Feldgarden M."/>
            <person name="Gevers D."/>
            <person name="Finegold S.M."/>
            <person name="Summanen P.H."/>
            <person name="Molitoris D.R."/>
            <person name="Vaisanen M.L."/>
            <person name="Daigneault M."/>
            <person name="Allen-Vercoe E."/>
            <person name="Young S.K."/>
            <person name="Zeng Q."/>
            <person name="Gargeya S."/>
            <person name="Fitzgerald M."/>
            <person name="Haas B."/>
            <person name="Abouelleil A."/>
            <person name="Alvarado L."/>
            <person name="Arachchi H.M."/>
            <person name="Berlin A."/>
            <person name="Brown A."/>
            <person name="Chapman S.B."/>
            <person name="Chen Z."/>
            <person name="Dunbar C."/>
            <person name="Freedman E."/>
            <person name="Gearin G."/>
            <person name="Gellesch M."/>
            <person name="Goldberg J."/>
            <person name="Griggs A."/>
            <person name="Gujja S."/>
            <person name="Heiman D."/>
            <person name="Howarth C."/>
            <person name="Larson L."/>
            <person name="Lui A."/>
            <person name="MacDonald P.J.P."/>
            <person name="Montmayeur A."/>
            <person name="Murphy C."/>
            <person name="Neiman D."/>
            <person name="Pearson M."/>
            <person name="Priest M."/>
            <person name="Roberts A."/>
            <person name="Saif S."/>
            <person name="Shea T."/>
            <person name="Shenoy N."/>
            <person name="Sisk P."/>
            <person name="Stolte C."/>
            <person name="Sykes S."/>
            <person name="Wortman J."/>
            <person name="Nusbaum C."/>
            <person name="Birren B."/>
        </authorList>
    </citation>
    <scope>NUCLEOTIDE SEQUENCE [LARGE SCALE GENOMIC DNA]</scope>
    <source>
        <strain evidence="1 2">WAL-17108</strain>
    </source>
</reference>
<dbReference type="EMBL" id="ADLJ01000015">
    <property type="protein sequence ID" value="EHE99158.1"/>
    <property type="molecule type" value="Genomic_DNA"/>
</dbReference>
<accession>G5HHG2</accession>
<dbReference type="AlphaFoldDB" id="G5HHG2"/>
<dbReference type="Proteomes" id="UP000003763">
    <property type="component" value="Unassembled WGS sequence"/>
</dbReference>